<name>A0A317ZLN3_9MICO</name>
<dbReference type="InterPro" id="IPR036156">
    <property type="entry name" value="Beta-gal/glucu_dom_sf"/>
</dbReference>
<dbReference type="InterPro" id="IPR008979">
    <property type="entry name" value="Galactose-bd-like_sf"/>
</dbReference>
<dbReference type="InterPro" id="IPR017853">
    <property type="entry name" value="GH"/>
</dbReference>
<dbReference type="GO" id="GO:0006516">
    <property type="term" value="P:glycoprotein catabolic process"/>
    <property type="evidence" value="ECO:0007669"/>
    <property type="project" value="TreeGrafter"/>
</dbReference>
<dbReference type="OrthoDB" id="9758603at2"/>
<dbReference type="Gene3D" id="3.20.20.80">
    <property type="entry name" value="Glycosidases"/>
    <property type="match status" value="1"/>
</dbReference>
<evidence type="ECO:0000256" key="5">
    <source>
        <dbReference type="ARBA" id="ARBA00023295"/>
    </source>
</evidence>
<protein>
    <recommendedName>
        <fullName evidence="3">beta-mannosidase</fullName>
        <ecNumber evidence="3">3.2.1.25</ecNumber>
    </recommendedName>
</protein>
<evidence type="ECO:0000256" key="2">
    <source>
        <dbReference type="ARBA" id="ARBA00007401"/>
    </source>
</evidence>
<evidence type="ECO:0000259" key="7">
    <source>
        <dbReference type="Pfam" id="PF22666"/>
    </source>
</evidence>
<comment type="similarity">
    <text evidence="2">Belongs to the glycosyl hydrolase 2 family.</text>
</comment>
<dbReference type="FunFam" id="3.20.20.80:FF:000050">
    <property type="entry name" value="Beta-mannosidase B"/>
    <property type="match status" value="1"/>
</dbReference>
<evidence type="ECO:0000256" key="4">
    <source>
        <dbReference type="ARBA" id="ARBA00022801"/>
    </source>
</evidence>
<gene>
    <name evidence="8" type="ORF">CTB96_11565</name>
</gene>
<comment type="catalytic activity">
    <reaction evidence="1">
        <text>Hydrolysis of terminal, non-reducing beta-D-mannose residues in beta-D-mannosides.</text>
        <dbReference type="EC" id="3.2.1.25"/>
    </reaction>
</comment>
<feature type="domain" description="Beta-mannosidase-like galactose-binding" evidence="7">
    <location>
        <begin position="48"/>
        <end position="202"/>
    </location>
</feature>
<dbReference type="SUPFAM" id="SSF51445">
    <property type="entry name" value="(Trans)glycosidases"/>
    <property type="match status" value="1"/>
</dbReference>
<feature type="domain" description="Glycoside hydrolase family 2 immunoglobulin-like beta-sandwich" evidence="6">
    <location>
        <begin position="253"/>
        <end position="317"/>
    </location>
</feature>
<evidence type="ECO:0000259" key="6">
    <source>
        <dbReference type="Pfam" id="PF00703"/>
    </source>
</evidence>
<comment type="caution">
    <text evidence="8">The sequence shown here is derived from an EMBL/GenBank/DDBJ whole genome shotgun (WGS) entry which is preliminary data.</text>
</comment>
<dbReference type="Gene3D" id="2.60.120.260">
    <property type="entry name" value="Galactose-binding domain-like"/>
    <property type="match status" value="1"/>
</dbReference>
<dbReference type="EMBL" id="QHLY01000012">
    <property type="protein sequence ID" value="PXA67371.1"/>
    <property type="molecule type" value="Genomic_DNA"/>
</dbReference>
<dbReference type="SUPFAM" id="SSF49785">
    <property type="entry name" value="Galactose-binding domain-like"/>
    <property type="match status" value="1"/>
</dbReference>
<dbReference type="Pfam" id="PF00703">
    <property type="entry name" value="Glyco_hydro_2"/>
    <property type="match status" value="1"/>
</dbReference>
<keyword evidence="9" id="KW-1185">Reference proteome</keyword>
<dbReference type="Proteomes" id="UP000246722">
    <property type="component" value="Unassembled WGS sequence"/>
</dbReference>
<dbReference type="InterPro" id="IPR013783">
    <property type="entry name" value="Ig-like_fold"/>
</dbReference>
<dbReference type="AlphaFoldDB" id="A0A317ZLN3"/>
<proteinExistence type="inferred from homology"/>
<evidence type="ECO:0000313" key="9">
    <source>
        <dbReference type="Proteomes" id="UP000246722"/>
    </source>
</evidence>
<accession>A0A317ZLN3</accession>
<evidence type="ECO:0000313" key="8">
    <source>
        <dbReference type="EMBL" id="PXA67371.1"/>
    </source>
</evidence>
<evidence type="ECO:0000256" key="3">
    <source>
        <dbReference type="ARBA" id="ARBA00012754"/>
    </source>
</evidence>
<dbReference type="GO" id="GO:0005975">
    <property type="term" value="P:carbohydrate metabolic process"/>
    <property type="evidence" value="ECO:0007669"/>
    <property type="project" value="InterPro"/>
</dbReference>
<dbReference type="Gene3D" id="2.60.40.10">
    <property type="entry name" value="Immunoglobulins"/>
    <property type="match status" value="1"/>
</dbReference>
<organism evidence="8 9">
    <name type="scientific">Cryobacterium arcticum</name>
    <dbReference type="NCBI Taxonomy" id="670052"/>
    <lineage>
        <taxon>Bacteria</taxon>
        <taxon>Bacillati</taxon>
        <taxon>Actinomycetota</taxon>
        <taxon>Actinomycetes</taxon>
        <taxon>Micrococcales</taxon>
        <taxon>Microbacteriaceae</taxon>
        <taxon>Cryobacterium</taxon>
    </lineage>
</organism>
<sequence>MVHTTSGPTVTETRSLETALLTPSVRVLADWSVTALAGPVPANVQRITVPATVPGSVHTDLLSAELIPDPYLDGNENLLSWIGLTDWRYSTTFVWNPAGADRVELNFGGLDTVAEIDLNGVRIGATRNMHRSYTFDVTARLKAGLNELVVVFRSPVREADAASLSLGYRPHVNHHPFNALRKMACSFGWDWGIDTATSGLWKPVTLVSWSTARLGTVRPVATVSGTDGLVAVHVDVARATDAPLAVTASCAGVSATVDLPAGATSATVHLTVPDVDLWWPIGYGEHPLYDLGVSLHDGSADGSGDEVDSSTTRIGFRTVELDTTPDAAGTPFTIVVNGTPVFVRGANWIPDDAFLHRVTKERYLQRLEQAEFANINLIRVWGGGIFETEDFYDLCDERGLLTWQDFLLACAAYAEEDPLAGEIVAEARENVARLAAHPSLVVLNGNNENIWGHEEWNWKLRLDGKTWGAGYYYETFPAIVAELAPHIGYTPGSPFSPGENGALQTDRYPNDSEHGTMHIWDLWNQRDYPAYREYEPRFVAEFGWQGPPTWSTLTESIHDAPLTPESPGMLVHQKAAEGNVKLTDGLIPHLPLPDDIDDWHWAMSLNQANAISTAVEHFRSLSPHCMGSIVWQLNDCWPVTSWAAVDGYGRPKPLLYAIKHAYADRLVTVQPRGNGLAVALVNDSAEPWAGELTVRRHAATGEALAEHVEQVSLPARGTVTVLLPAAVAEPTDAAGELLRADLGGVQGHWFFTEARDSELTPGTPLVEAERTASGYSVRVRVDTLTRDLALLVDKVDPDALVDDMLVTLLPGESTVFTVTSARDVDPAAFAAPNVLRSTNQLVRA</sequence>
<dbReference type="InterPro" id="IPR050887">
    <property type="entry name" value="Beta-mannosidase_GH2"/>
</dbReference>
<dbReference type="InterPro" id="IPR006102">
    <property type="entry name" value="Ig-like_GH2"/>
</dbReference>
<dbReference type="InterPro" id="IPR054593">
    <property type="entry name" value="Beta-mannosidase-like_N2"/>
</dbReference>
<keyword evidence="4" id="KW-0378">Hydrolase</keyword>
<dbReference type="PANTHER" id="PTHR43730:SF1">
    <property type="entry name" value="BETA-MANNOSIDASE"/>
    <property type="match status" value="1"/>
</dbReference>
<dbReference type="EC" id="3.2.1.25" evidence="3"/>
<keyword evidence="5" id="KW-0326">Glycosidase</keyword>
<reference evidence="8 9" key="1">
    <citation type="submission" date="2018-05" db="EMBL/GenBank/DDBJ databases">
        <title>Genetic diversity of glacier-inhabiting Cryobacterium bacteria in China and description of Cryobacterium mengkeensis sp. nov. and Arthrobacter glacialis sp. nov.</title>
        <authorList>
            <person name="Liu Q."/>
            <person name="Xin Y.-H."/>
        </authorList>
    </citation>
    <scope>NUCLEOTIDE SEQUENCE [LARGE SCALE GENOMIC DNA]</scope>
    <source>
        <strain evidence="8 9">SK-1</strain>
    </source>
</reference>
<dbReference type="GO" id="GO:0004567">
    <property type="term" value="F:beta-mannosidase activity"/>
    <property type="evidence" value="ECO:0007669"/>
    <property type="project" value="UniProtKB-EC"/>
</dbReference>
<dbReference type="PANTHER" id="PTHR43730">
    <property type="entry name" value="BETA-MANNOSIDASE"/>
    <property type="match status" value="1"/>
</dbReference>
<dbReference type="SUPFAM" id="SSF49303">
    <property type="entry name" value="beta-Galactosidase/glucuronidase domain"/>
    <property type="match status" value="1"/>
</dbReference>
<evidence type="ECO:0000256" key="1">
    <source>
        <dbReference type="ARBA" id="ARBA00000829"/>
    </source>
</evidence>
<dbReference type="Pfam" id="PF22666">
    <property type="entry name" value="Glyco_hydro_2_N2"/>
    <property type="match status" value="1"/>
</dbReference>